<dbReference type="AlphaFoldDB" id="A0A432ZRD0"/>
<dbReference type="RefSeq" id="WP_126841469.1">
    <property type="nucleotide sequence ID" value="NZ_PIQH01000004.1"/>
</dbReference>
<protein>
    <submittedName>
        <fullName evidence="1">Uncharacterized protein</fullName>
    </submittedName>
</protein>
<name>A0A432ZRD0_9GAMM</name>
<proteinExistence type="predicted"/>
<dbReference type="EMBL" id="PIQH01000004">
    <property type="protein sequence ID" value="RUO80412.1"/>
    <property type="molecule type" value="Genomic_DNA"/>
</dbReference>
<comment type="caution">
    <text evidence="1">The sequence shown here is derived from an EMBL/GenBank/DDBJ whole genome shotgun (WGS) entry which is preliminary data.</text>
</comment>
<organism evidence="1 2">
    <name type="scientific">Idiomarina tyrosinivorans</name>
    <dbReference type="NCBI Taxonomy" id="1445662"/>
    <lineage>
        <taxon>Bacteria</taxon>
        <taxon>Pseudomonadati</taxon>
        <taxon>Pseudomonadota</taxon>
        <taxon>Gammaproteobacteria</taxon>
        <taxon>Alteromonadales</taxon>
        <taxon>Idiomarinaceae</taxon>
        <taxon>Idiomarina</taxon>
    </lineage>
</organism>
<dbReference type="OrthoDB" id="5772022at2"/>
<dbReference type="Proteomes" id="UP000287996">
    <property type="component" value="Unassembled WGS sequence"/>
</dbReference>
<gene>
    <name evidence="1" type="ORF">CWI84_04945</name>
</gene>
<reference evidence="1 2" key="1">
    <citation type="journal article" date="2011" name="Front. Microbiol.">
        <title>Genomic signatures of strain selection and enhancement in Bacillus atrophaeus var. globigii, a historical biowarfare simulant.</title>
        <authorList>
            <person name="Gibbons H.S."/>
            <person name="Broomall S.M."/>
            <person name="McNew L.A."/>
            <person name="Daligault H."/>
            <person name="Chapman C."/>
            <person name="Bruce D."/>
            <person name="Karavis M."/>
            <person name="Krepps M."/>
            <person name="McGregor P.A."/>
            <person name="Hong C."/>
            <person name="Park K.H."/>
            <person name="Akmal A."/>
            <person name="Feldman A."/>
            <person name="Lin J.S."/>
            <person name="Chang W.E."/>
            <person name="Higgs B.W."/>
            <person name="Demirev P."/>
            <person name="Lindquist J."/>
            <person name="Liem A."/>
            <person name="Fochler E."/>
            <person name="Read T.D."/>
            <person name="Tapia R."/>
            <person name="Johnson S."/>
            <person name="Bishop-Lilly K.A."/>
            <person name="Detter C."/>
            <person name="Han C."/>
            <person name="Sozhamannan S."/>
            <person name="Rosenzweig C.N."/>
            <person name="Skowronski E.W."/>
        </authorList>
    </citation>
    <scope>NUCLEOTIDE SEQUENCE [LARGE SCALE GENOMIC DNA]</scope>
    <source>
        <strain evidence="1 2">CC-PW-9</strain>
    </source>
</reference>
<accession>A0A432ZRD0</accession>
<evidence type="ECO:0000313" key="1">
    <source>
        <dbReference type="EMBL" id="RUO80412.1"/>
    </source>
</evidence>
<sequence length="65" mass="7081">MLLTLSVSVCSGAFLYTQALKRAMGAKRWACMGLIVGPLAWPLMVSQFRLRWLKAKGPDLVTVGA</sequence>
<evidence type="ECO:0000313" key="2">
    <source>
        <dbReference type="Proteomes" id="UP000287996"/>
    </source>
</evidence>
<keyword evidence="2" id="KW-1185">Reference proteome</keyword>